<dbReference type="Gramene" id="NC12G0096670.1">
    <property type="protein sequence ID" value="NC12G0096670.1:cds"/>
    <property type="gene ID" value="NC12G0096670"/>
</dbReference>
<dbReference type="GO" id="GO:0009733">
    <property type="term" value="P:response to auxin"/>
    <property type="evidence" value="ECO:0007669"/>
    <property type="project" value="InterPro"/>
</dbReference>
<gene>
    <name evidence="3" type="ORF">NYM_LOCUS8132</name>
</gene>
<feature type="signal peptide" evidence="2">
    <location>
        <begin position="1"/>
        <end position="16"/>
    </location>
</feature>
<protein>
    <submittedName>
        <fullName evidence="3">Uncharacterized protein</fullName>
    </submittedName>
</protein>
<evidence type="ECO:0000256" key="1">
    <source>
        <dbReference type="ARBA" id="ARBA00006974"/>
    </source>
</evidence>
<name>A0A5K0YFD5_9MAGN</name>
<dbReference type="InterPro" id="IPR003676">
    <property type="entry name" value="SAUR_fam"/>
</dbReference>
<evidence type="ECO:0000313" key="3">
    <source>
        <dbReference type="EMBL" id="VVV76300.1"/>
    </source>
</evidence>
<dbReference type="AlphaFoldDB" id="A0A5K0YFD5"/>
<dbReference type="PANTHER" id="PTHR31374">
    <property type="entry name" value="AUXIN-INDUCED PROTEIN-LIKE-RELATED"/>
    <property type="match status" value="1"/>
</dbReference>
<evidence type="ECO:0000256" key="2">
    <source>
        <dbReference type="SAM" id="SignalP"/>
    </source>
</evidence>
<reference evidence="3" key="1">
    <citation type="submission" date="2019-09" db="EMBL/GenBank/DDBJ databases">
        <authorList>
            <person name="Zhang L."/>
        </authorList>
    </citation>
    <scope>NUCLEOTIDE SEQUENCE</scope>
</reference>
<keyword evidence="2" id="KW-0732">Signal</keyword>
<organism evidence="3">
    <name type="scientific">Nymphaea colorata</name>
    <name type="common">pocket water lily</name>
    <dbReference type="NCBI Taxonomy" id="210225"/>
    <lineage>
        <taxon>Eukaryota</taxon>
        <taxon>Viridiplantae</taxon>
        <taxon>Streptophyta</taxon>
        <taxon>Embryophyta</taxon>
        <taxon>Tracheophyta</taxon>
        <taxon>Spermatophyta</taxon>
        <taxon>Magnoliopsida</taxon>
        <taxon>Nymphaeales</taxon>
        <taxon>Nymphaeaceae</taxon>
        <taxon>Nymphaea</taxon>
    </lineage>
</organism>
<dbReference type="PANTHER" id="PTHR31374:SF16">
    <property type="entry name" value="AUXIN-RESPONSIVE FAMILY PROTEIN"/>
    <property type="match status" value="1"/>
</dbReference>
<sequence length="119" mass="12833">MLTKLGSCCFLLRAAAEGYGDGDGGNVRAGFKKMAGLQRIPGDVKKGHFAVLAFNGSEPQRLVLPLGCLADPAFLKLLDKARDEYGFEQKGILTLPCHINELQDIFHGQLDQRSGSAVE</sequence>
<feature type="chain" id="PRO_5023840734" evidence="2">
    <location>
        <begin position="17"/>
        <end position="119"/>
    </location>
</feature>
<dbReference type="EMBL" id="LR721777">
    <property type="protein sequence ID" value="VVV76300.1"/>
    <property type="molecule type" value="Genomic_DNA"/>
</dbReference>
<accession>A0A5K0YFD5</accession>
<dbReference type="Pfam" id="PF02519">
    <property type="entry name" value="Auxin_inducible"/>
    <property type="match status" value="1"/>
</dbReference>
<comment type="similarity">
    <text evidence="1">Belongs to the ARG7 family.</text>
</comment>
<proteinExistence type="inferred from homology"/>